<sequence>MTALFVGLALVALLGVVHHFGVSSLRRVWPHPERSANLAILGSFMCLLALHFVEILLFAAVYRGLLEWPEFGAFTGDFDGSWTDLIYYSGINFTTLGFTGIETSGPIKLVSMMQSLGGFMVLTWSATIIYAICSQAWPEK</sequence>
<keyword evidence="1" id="KW-0472">Membrane</keyword>
<keyword evidence="4" id="KW-1185">Reference proteome</keyword>
<evidence type="ECO:0000259" key="2">
    <source>
        <dbReference type="Pfam" id="PF07885"/>
    </source>
</evidence>
<dbReference type="RefSeq" id="WP_088662492.1">
    <property type="nucleotide sequence ID" value="NZ_CP021404.1"/>
</dbReference>
<evidence type="ECO:0000313" key="4">
    <source>
        <dbReference type="Proteomes" id="UP000219050"/>
    </source>
</evidence>
<dbReference type="Gene3D" id="1.10.287.70">
    <property type="match status" value="1"/>
</dbReference>
<keyword evidence="1" id="KW-0812">Transmembrane</keyword>
<feature type="transmembrane region" description="Helical" evidence="1">
    <location>
        <begin position="36"/>
        <end position="62"/>
    </location>
</feature>
<evidence type="ECO:0000256" key="1">
    <source>
        <dbReference type="SAM" id="Phobius"/>
    </source>
</evidence>
<evidence type="ECO:0000313" key="3">
    <source>
        <dbReference type="EMBL" id="ATI40912.1"/>
    </source>
</evidence>
<dbReference type="Pfam" id="PF07885">
    <property type="entry name" value="Ion_trans_2"/>
    <property type="match status" value="1"/>
</dbReference>
<feature type="domain" description="Potassium channel" evidence="2">
    <location>
        <begin position="52"/>
        <end position="131"/>
    </location>
</feature>
<dbReference type="InterPro" id="IPR013099">
    <property type="entry name" value="K_chnl_dom"/>
</dbReference>
<gene>
    <name evidence="3" type="ORF">CBW24_02120</name>
</gene>
<accession>A0A291LW44</accession>
<dbReference type="AlphaFoldDB" id="A0A291LW44"/>
<protein>
    <recommendedName>
        <fullName evidence="2">Potassium channel domain-containing protein</fullName>
    </recommendedName>
</protein>
<proteinExistence type="predicted"/>
<keyword evidence="1" id="KW-1133">Transmembrane helix</keyword>
<organism evidence="3 4">
    <name type="scientific">Pacificitalea manganoxidans</name>
    <dbReference type="NCBI Taxonomy" id="1411902"/>
    <lineage>
        <taxon>Bacteria</taxon>
        <taxon>Pseudomonadati</taxon>
        <taxon>Pseudomonadota</taxon>
        <taxon>Alphaproteobacteria</taxon>
        <taxon>Rhodobacterales</taxon>
        <taxon>Paracoccaceae</taxon>
        <taxon>Pacificitalea</taxon>
    </lineage>
</organism>
<reference evidence="3 4" key="1">
    <citation type="submission" date="2017-05" db="EMBL/GenBank/DDBJ databases">
        <title>Comparative genomic and metabolic analysis of manganese-oxidizing mechanisms in Celeribater manganoxidans DY25T: its adaption to the environment of polymetallic nodule.</title>
        <authorList>
            <person name="Wang X."/>
        </authorList>
    </citation>
    <scope>NUCLEOTIDE SEQUENCE [LARGE SCALE GENOMIC DNA]</scope>
    <source>
        <strain evidence="3 4">DY25</strain>
    </source>
</reference>
<dbReference type="OrthoDB" id="2974133at2"/>
<dbReference type="Proteomes" id="UP000219050">
    <property type="component" value="Chromosome"/>
</dbReference>
<name>A0A291LW44_9RHOB</name>
<dbReference type="SUPFAM" id="SSF81324">
    <property type="entry name" value="Voltage-gated potassium channels"/>
    <property type="match status" value="1"/>
</dbReference>
<feature type="transmembrane region" description="Helical" evidence="1">
    <location>
        <begin position="116"/>
        <end position="137"/>
    </location>
</feature>
<dbReference type="KEGG" id="cmag:CBW24_02120"/>
<dbReference type="EMBL" id="CP021404">
    <property type="protein sequence ID" value="ATI40912.1"/>
    <property type="molecule type" value="Genomic_DNA"/>
</dbReference>